<dbReference type="InterPro" id="IPR018060">
    <property type="entry name" value="HTH_AraC"/>
</dbReference>
<organism evidence="5 6">
    <name type="scientific">Microlunatus soli</name>
    <dbReference type="NCBI Taxonomy" id="630515"/>
    <lineage>
        <taxon>Bacteria</taxon>
        <taxon>Bacillati</taxon>
        <taxon>Actinomycetota</taxon>
        <taxon>Actinomycetes</taxon>
        <taxon>Propionibacteriales</taxon>
        <taxon>Propionibacteriaceae</taxon>
        <taxon>Microlunatus</taxon>
    </lineage>
</organism>
<keyword evidence="6" id="KW-1185">Reference proteome</keyword>
<dbReference type="EMBL" id="LT629772">
    <property type="protein sequence ID" value="SDT22101.1"/>
    <property type="molecule type" value="Genomic_DNA"/>
</dbReference>
<dbReference type="GO" id="GO:0043565">
    <property type="term" value="F:sequence-specific DNA binding"/>
    <property type="evidence" value="ECO:0007669"/>
    <property type="project" value="InterPro"/>
</dbReference>
<keyword evidence="3" id="KW-0804">Transcription</keyword>
<name>A0A1H1YL66_9ACTN</name>
<dbReference type="InterPro" id="IPR050204">
    <property type="entry name" value="AraC_XylS_family_regulators"/>
</dbReference>
<dbReference type="Proteomes" id="UP000199103">
    <property type="component" value="Chromosome I"/>
</dbReference>
<evidence type="ECO:0000259" key="4">
    <source>
        <dbReference type="PROSITE" id="PS01124"/>
    </source>
</evidence>
<evidence type="ECO:0000256" key="2">
    <source>
        <dbReference type="ARBA" id="ARBA00023125"/>
    </source>
</evidence>
<proteinExistence type="predicted"/>
<keyword evidence="2 5" id="KW-0238">DNA-binding</keyword>
<protein>
    <submittedName>
        <fullName evidence="5">AraC-type DNA-binding protein</fullName>
    </submittedName>
</protein>
<dbReference type="AlphaFoldDB" id="A0A1H1YL66"/>
<dbReference type="SMART" id="SM00342">
    <property type="entry name" value="HTH_ARAC"/>
    <property type="match status" value="1"/>
</dbReference>
<dbReference type="Pfam" id="PF12833">
    <property type="entry name" value="HTH_18"/>
    <property type="match status" value="1"/>
</dbReference>
<dbReference type="InterPro" id="IPR009057">
    <property type="entry name" value="Homeodomain-like_sf"/>
</dbReference>
<accession>A0A1H1YL66</accession>
<dbReference type="PROSITE" id="PS01124">
    <property type="entry name" value="HTH_ARAC_FAMILY_2"/>
    <property type="match status" value="1"/>
</dbReference>
<dbReference type="Gene3D" id="1.10.10.60">
    <property type="entry name" value="Homeodomain-like"/>
    <property type="match status" value="2"/>
</dbReference>
<evidence type="ECO:0000313" key="6">
    <source>
        <dbReference type="Proteomes" id="UP000199103"/>
    </source>
</evidence>
<keyword evidence="1" id="KW-0805">Transcription regulation</keyword>
<gene>
    <name evidence="5" type="ORF">SAMN04489812_4642</name>
</gene>
<evidence type="ECO:0000256" key="3">
    <source>
        <dbReference type="ARBA" id="ARBA00023163"/>
    </source>
</evidence>
<sequence>MIFVQNPVQVADYSPGSVYGPRLLPNFELVWLLRGSAQLCTEILDADGQHRGTESQLLRPGTVALSRQGNRDCYRWDTAGPSRHAYVHFELLDAGHLGTPASWPSVRTLADAPVLEGLCDYLLELAGQPSAQSKRRSDQIVQLVLDLFVSGPHRSDREEVPAPVGRMSEYVARLWATDGQRQVPVSDLAASAHVSIGYLHRTFKHAYGCGPSRALELIRLSQAATALQRSNDTISEIAARSGFCNPYHFSRRFHQTYGAPPKAFRCRQPLTDPLWPVRDAQLLAVARMLLRASDEL</sequence>
<reference evidence="5 6" key="1">
    <citation type="submission" date="2016-10" db="EMBL/GenBank/DDBJ databases">
        <authorList>
            <person name="de Groot N.N."/>
        </authorList>
    </citation>
    <scope>NUCLEOTIDE SEQUENCE [LARGE SCALE GENOMIC DNA]</scope>
    <source>
        <strain evidence="5 6">DSM 21800</strain>
    </source>
</reference>
<dbReference type="SUPFAM" id="SSF46689">
    <property type="entry name" value="Homeodomain-like"/>
    <property type="match status" value="1"/>
</dbReference>
<evidence type="ECO:0000313" key="5">
    <source>
        <dbReference type="EMBL" id="SDT22101.1"/>
    </source>
</evidence>
<dbReference type="STRING" id="630515.SAMN04489812_4642"/>
<feature type="domain" description="HTH araC/xylS-type" evidence="4">
    <location>
        <begin position="169"/>
        <end position="267"/>
    </location>
</feature>
<dbReference type="PANTHER" id="PTHR46796">
    <property type="entry name" value="HTH-TYPE TRANSCRIPTIONAL ACTIVATOR RHAS-RELATED"/>
    <property type="match status" value="1"/>
</dbReference>
<dbReference type="GO" id="GO:0003700">
    <property type="term" value="F:DNA-binding transcription factor activity"/>
    <property type="evidence" value="ECO:0007669"/>
    <property type="project" value="InterPro"/>
</dbReference>
<evidence type="ECO:0000256" key="1">
    <source>
        <dbReference type="ARBA" id="ARBA00023015"/>
    </source>
</evidence>